<dbReference type="AlphaFoldDB" id="A0AAD5SK08"/>
<proteinExistence type="predicted"/>
<dbReference type="EMBL" id="JADGJD010000345">
    <property type="protein sequence ID" value="KAJ3051911.1"/>
    <property type="molecule type" value="Genomic_DNA"/>
</dbReference>
<keyword evidence="3" id="KW-1185">Reference proteome</keyword>
<reference evidence="2" key="1">
    <citation type="submission" date="2020-05" db="EMBL/GenBank/DDBJ databases">
        <title>Phylogenomic resolution of chytrid fungi.</title>
        <authorList>
            <person name="Stajich J.E."/>
            <person name="Amses K."/>
            <person name="Simmons R."/>
            <person name="Seto K."/>
            <person name="Myers J."/>
            <person name="Bonds A."/>
            <person name="Quandt C.A."/>
            <person name="Barry K."/>
            <person name="Liu P."/>
            <person name="Grigoriev I."/>
            <person name="Longcore J.E."/>
            <person name="James T.Y."/>
        </authorList>
    </citation>
    <scope>NUCLEOTIDE SEQUENCE</scope>
    <source>
        <strain evidence="2">JEL0318</strain>
    </source>
</reference>
<evidence type="ECO:0000313" key="2">
    <source>
        <dbReference type="EMBL" id="KAJ3051911.1"/>
    </source>
</evidence>
<name>A0AAD5SK08_9FUNG</name>
<evidence type="ECO:0000313" key="3">
    <source>
        <dbReference type="Proteomes" id="UP001212841"/>
    </source>
</evidence>
<comment type="caution">
    <text evidence="2">The sequence shown here is derived from an EMBL/GenBank/DDBJ whole genome shotgun (WGS) entry which is preliminary data.</text>
</comment>
<keyword evidence="1" id="KW-0732">Signal</keyword>
<evidence type="ECO:0000256" key="1">
    <source>
        <dbReference type="SAM" id="SignalP"/>
    </source>
</evidence>
<accession>A0AAD5SK08</accession>
<feature type="chain" id="PRO_5042233843" evidence="1">
    <location>
        <begin position="20"/>
        <end position="66"/>
    </location>
</feature>
<organism evidence="2 3">
    <name type="scientific">Rhizophlyctis rosea</name>
    <dbReference type="NCBI Taxonomy" id="64517"/>
    <lineage>
        <taxon>Eukaryota</taxon>
        <taxon>Fungi</taxon>
        <taxon>Fungi incertae sedis</taxon>
        <taxon>Chytridiomycota</taxon>
        <taxon>Chytridiomycota incertae sedis</taxon>
        <taxon>Chytridiomycetes</taxon>
        <taxon>Rhizophlyctidales</taxon>
        <taxon>Rhizophlyctidaceae</taxon>
        <taxon>Rhizophlyctis</taxon>
    </lineage>
</organism>
<feature type="signal peptide" evidence="1">
    <location>
        <begin position="1"/>
        <end position="19"/>
    </location>
</feature>
<sequence length="66" mass="6723">MKVATILAVLVSAFVAVDAQCQNPTYCGGLASRCRAGPGRATCIANCAAATYTCYGATLKCGSQCR</sequence>
<dbReference type="Proteomes" id="UP001212841">
    <property type="component" value="Unassembled WGS sequence"/>
</dbReference>
<protein>
    <submittedName>
        <fullName evidence="2">Uncharacterized protein</fullName>
    </submittedName>
</protein>
<gene>
    <name evidence="2" type="ORF">HK097_007080</name>
</gene>